<evidence type="ECO:0000313" key="2">
    <source>
        <dbReference type="EMBL" id="QXN94106.1"/>
    </source>
</evidence>
<proteinExistence type="predicted"/>
<feature type="domain" description="ABM" evidence="1">
    <location>
        <begin position="7"/>
        <end position="98"/>
    </location>
</feature>
<dbReference type="InterPro" id="IPR007138">
    <property type="entry name" value="ABM_dom"/>
</dbReference>
<keyword evidence="2" id="KW-0560">Oxidoreductase</keyword>
<protein>
    <submittedName>
        <fullName evidence="2">Antibiotic biosynthesis monooxygenase</fullName>
    </submittedName>
</protein>
<dbReference type="Pfam" id="PF03992">
    <property type="entry name" value="ABM"/>
    <property type="match status" value="1"/>
</dbReference>
<keyword evidence="3" id="KW-1185">Reference proteome</keyword>
<name>A0ABX8RXU7_NOCIO</name>
<evidence type="ECO:0000313" key="3">
    <source>
        <dbReference type="Proteomes" id="UP000694257"/>
    </source>
</evidence>
<reference evidence="2 3" key="1">
    <citation type="submission" date="2021-07" db="EMBL/GenBank/DDBJ databases">
        <title>Whole Genome Sequence of Nocardia Iowensis.</title>
        <authorList>
            <person name="Lamm A."/>
            <person name="Collins-Fairclough A.M."/>
            <person name="Bunk B."/>
            <person name="Sproer C."/>
        </authorList>
    </citation>
    <scope>NUCLEOTIDE SEQUENCE [LARGE SCALE GENOMIC DNA]</scope>
    <source>
        <strain evidence="2 3">NRRL 5646</strain>
    </source>
</reference>
<evidence type="ECO:0000259" key="1">
    <source>
        <dbReference type="PROSITE" id="PS51725"/>
    </source>
</evidence>
<dbReference type="Proteomes" id="UP000694257">
    <property type="component" value="Chromosome"/>
</dbReference>
<organism evidence="2 3">
    <name type="scientific">Nocardia iowensis</name>
    <dbReference type="NCBI Taxonomy" id="204891"/>
    <lineage>
        <taxon>Bacteria</taxon>
        <taxon>Bacillati</taxon>
        <taxon>Actinomycetota</taxon>
        <taxon>Actinomycetes</taxon>
        <taxon>Mycobacteriales</taxon>
        <taxon>Nocardiaceae</taxon>
        <taxon>Nocardia</taxon>
    </lineage>
</organism>
<dbReference type="EMBL" id="CP078145">
    <property type="protein sequence ID" value="QXN94106.1"/>
    <property type="molecule type" value="Genomic_DNA"/>
</dbReference>
<dbReference type="GO" id="GO:0004497">
    <property type="term" value="F:monooxygenase activity"/>
    <property type="evidence" value="ECO:0007669"/>
    <property type="project" value="UniProtKB-KW"/>
</dbReference>
<dbReference type="RefSeq" id="WP_218476539.1">
    <property type="nucleotide sequence ID" value="NZ_BAABJN010000018.1"/>
</dbReference>
<gene>
    <name evidence="2" type="ORF">KV110_14200</name>
</gene>
<keyword evidence="2" id="KW-0503">Monooxygenase</keyword>
<sequence>MTESTVFRVMLRMEVNPGQEAEFERAWLDGASIITGQPANLGQWLSRSTEEQAVYYIVSDWVDEASFRTYERSEEHLHHRSRLHPYRSKGSMAVATVLHYLTGAASTGTDSAGAQFTRQQASA</sequence>
<accession>A0ABX8RXU7</accession>
<dbReference type="PROSITE" id="PS51725">
    <property type="entry name" value="ABM"/>
    <property type="match status" value="1"/>
</dbReference>